<dbReference type="Pfam" id="PF05957">
    <property type="entry name" value="DUF883"/>
    <property type="match status" value="1"/>
</dbReference>
<accession>A0ABN7Q932</accession>
<dbReference type="EMBL" id="CAJPVI010000033">
    <property type="protein sequence ID" value="CAG2155322.1"/>
    <property type="molecule type" value="Genomic_DNA"/>
</dbReference>
<sequence>MNQVSAALSDAEQLLQQANKSSGQKAAALREHGMDLLKQAREDVRTLQAGGGTGQLSVEINAIIRKRPWCALASAIAMGILLGLLLTKPK</sequence>
<keyword evidence="1" id="KW-0812">Transmembrane</keyword>
<feature type="domain" description="DUF883" evidence="2">
    <location>
        <begin position="1"/>
        <end position="46"/>
    </location>
</feature>
<comment type="caution">
    <text evidence="3">The sequence shown here is derived from an EMBL/GenBank/DDBJ whole genome shotgun (WGS) entry which is preliminary data.</text>
</comment>
<feature type="transmembrane region" description="Helical" evidence="1">
    <location>
        <begin position="69"/>
        <end position="87"/>
    </location>
</feature>
<keyword evidence="1" id="KW-0472">Membrane</keyword>
<evidence type="ECO:0000313" key="4">
    <source>
        <dbReference type="Proteomes" id="UP000672657"/>
    </source>
</evidence>
<keyword evidence="1" id="KW-1133">Transmembrane helix</keyword>
<dbReference type="Proteomes" id="UP000672657">
    <property type="component" value="Unassembled WGS sequence"/>
</dbReference>
<evidence type="ECO:0000313" key="3">
    <source>
        <dbReference type="EMBL" id="CAG2155322.1"/>
    </source>
</evidence>
<proteinExistence type="predicted"/>
<protein>
    <recommendedName>
        <fullName evidence="2">DUF883 domain-containing protein</fullName>
    </recommendedName>
</protein>
<dbReference type="InterPro" id="IPR043604">
    <property type="entry name" value="DUF883_N"/>
</dbReference>
<name>A0ABN7Q932_9BURK</name>
<dbReference type="RefSeq" id="WP_211955810.1">
    <property type="nucleotide sequence ID" value="NZ_CAJPVI010000033.1"/>
</dbReference>
<reference evidence="3 4" key="1">
    <citation type="submission" date="2021-03" db="EMBL/GenBank/DDBJ databases">
        <authorList>
            <person name="Peeters C."/>
        </authorList>
    </citation>
    <scope>NUCLEOTIDE SEQUENCE [LARGE SCALE GENOMIC DNA]</scope>
    <source>
        <strain evidence="3 4">LMG 26411</strain>
    </source>
</reference>
<organism evidence="3 4">
    <name type="scientific">Cupriavidus numazuensis</name>
    <dbReference type="NCBI Taxonomy" id="221992"/>
    <lineage>
        <taxon>Bacteria</taxon>
        <taxon>Pseudomonadati</taxon>
        <taxon>Pseudomonadota</taxon>
        <taxon>Betaproteobacteria</taxon>
        <taxon>Burkholderiales</taxon>
        <taxon>Burkholderiaceae</taxon>
        <taxon>Cupriavidus</taxon>
    </lineage>
</organism>
<evidence type="ECO:0000259" key="2">
    <source>
        <dbReference type="Pfam" id="PF05957"/>
    </source>
</evidence>
<gene>
    <name evidence="3" type="ORF">LMG26411_04883</name>
</gene>
<keyword evidence="4" id="KW-1185">Reference proteome</keyword>
<evidence type="ECO:0000256" key="1">
    <source>
        <dbReference type="SAM" id="Phobius"/>
    </source>
</evidence>